<dbReference type="InterPro" id="IPR003323">
    <property type="entry name" value="OTU_dom"/>
</dbReference>
<dbReference type="KEGG" id="bfo:118421864"/>
<dbReference type="InterPro" id="IPR001965">
    <property type="entry name" value="Znf_PHD"/>
</dbReference>
<sequence length="1100" mass="122834">MYLTQKNNAFGHMTSGVCLSLSRRILLNSVGCRNTSQGRAPKSCKMAPKHPCTKCSKQCTLKEDCLKCTNCNLWSHGQCLGFATRVFKAWKAKNTGLCFLCPNCVGPETAFPGEPVRYCDRYKACDALARLGTVAGFPPSSVAFKQGVSNELLLQETYNVYMPERPLVVDHSNSHVDITATEVLKEFHPVMLRSHEPLRVAGDGNCLFRALSLGLFGKEDYHVLIRLLTALEIFSYQAYYDFKDPNNIDLVKDDRVEKPDYEKLLKTVTGVSDGGYSYQVTVYAASAALGVAIQTYLPPTGLNMELASDPHTRKVHGRGVRPTSDTAVTVMWTQAGFAKGHNFHADHFVVLKPRDAIDSYNLVSGPEDEEGSEPEVAPSLSFLSPGSQDSDPSPLPSPESISDESTTLTDLLEVMSNVGDEGDGSEGSVNLDMYDIDYPATPSEGSSDDDEDDTPVSTAAGGHSLPKPGTYLSSDDLFDILTDVEVTPLECIPPGQKQDCYFVFDNTANVQRQESHQTVRKCDDSGAWKSGGPTNRHVFVHVAGSRTTEVKLEDGLYGTVYRKRIRGGRRLPIFTALQPQPQPDQVFVLHRAYSYHTNSQEYKRRISWITQDNTELPKIAVAEYLGRFPGRKPHGRSRNINPREYLRTDPVLLDKVKSKAQFQPPKRIWQELYNKEMKLDGLSSTRQIVNAKHRETKKQQQTHGSYANFADHIQNVQSMTKTHGHFVRSVKVMSNKVPTVTLYTDQQIQDMKRFCCAAQPAQGAVLGFDKTFNLTKVHVTVGVFKHLAVKRRKTGNHPIFIGPMYLHDNSDMGTYYDFFAELSAKLHDAPSPPVLGSDDEGGLRNGMKKAFPMSCSLCCTRHLKENIKAQLVKIGVPEAEVKNIKKALFGKEGVSHSDDEKQFRSRIAKCRAYYMEHAPQFDTYFKRYVAQPMEDNFNTRVKCPWTASFGNWTNNNCESINSVLKRAVDRKTLSLTDLVVTLEKLVKSQYDDLRLALAGQGDLVLCQPYARFYKSIDVWTTMDTDSRNDHFAQFMKYKVDKSTSVSTDGRLRVTTPNSRGGKKPGQNKRNCCAKITVAMKFLLQLCAIPDSGPKSLDLGR</sequence>
<dbReference type="InterPro" id="IPR038765">
    <property type="entry name" value="Papain-like_cys_pep_sf"/>
</dbReference>
<dbReference type="PROSITE" id="PS50802">
    <property type="entry name" value="OTU"/>
    <property type="match status" value="1"/>
</dbReference>
<dbReference type="SUPFAM" id="SSF54001">
    <property type="entry name" value="Cysteine proteinases"/>
    <property type="match status" value="1"/>
</dbReference>
<feature type="region of interest" description="Disordered" evidence="5">
    <location>
        <begin position="417"/>
        <end position="469"/>
    </location>
</feature>
<dbReference type="CDD" id="cd22791">
    <property type="entry name" value="OTU_VRTN"/>
    <property type="match status" value="1"/>
</dbReference>
<feature type="region of interest" description="Disordered" evidence="5">
    <location>
        <begin position="1048"/>
        <end position="1068"/>
    </location>
</feature>
<evidence type="ECO:0000259" key="6">
    <source>
        <dbReference type="PROSITE" id="PS50802"/>
    </source>
</evidence>
<name>A0A9J7LNX6_BRAFL</name>
<keyword evidence="7" id="KW-1185">Reference proteome</keyword>
<dbReference type="InterPro" id="IPR047273">
    <property type="entry name" value="VRTN_OTU_dom"/>
</dbReference>
<dbReference type="GO" id="GO:0008234">
    <property type="term" value="F:cysteine-type peptidase activity"/>
    <property type="evidence" value="ECO:0007669"/>
    <property type="project" value="UniProtKB-KW"/>
</dbReference>
<evidence type="ECO:0000256" key="4">
    <source>
        <dbReference type="ARBA" id="ARBA00022833"/>
    </source>
</evidence>
<gene>
    <name evidence="8" type="primary">LOC118421864</name>
</gene>
<evidence type="ECO:0000256" key="2">
    <source>
        <dbReference type="ARBA" id="ARBA00022771"/>
    </source>
</evidence>
<evidence type="ECO:0000313" key="7">
    <source>
        <dbReference type="Proteomes" id="UP000001554"/>
    </source>
</evidence>
<keyword evidence="3" id="KW-0645">Protease</keyword>
<feature type="region of interest" description="Disordered" evidence="5">
    <location>
        <begin position="361"/>
        <end position="404"/>
    </location>
</feature>
<organism evidence="7 8">
    <name type="scientific">Branchiostoma floridae</name>
    <name type="common">Florida lancelet</name>
    <name type="synonym">Amphioxus</name>
    <dbReference type="NCBI Taxonomy" id="7739"/>
    <lineage>
        <taxon>Eukaryota</taxon>
        <taxon>Metazoa</taxon>
        <taxon>Chordata</taxon>
        <taxon>Cephalochordata</taxon>
        <taxon>Leptocardii</taxon>
        <taxon>Amphioxiformes</taxon>
        <taxon>Branchiostomatidae</taxon>
        <taxon>Branchiostoma</taxon>
    </lineage>
</organism>
<evidence type="ECO:0000256" key="5">
    <source>
        <dbReference type="SAM" id="MobiDB-lite"/>
    </source>
</evidence>
<feature type="compositionally biased region" description="Low complexity" evidence="5">
    <location>
        <begin position="384"/>
        <end position="404"/>
    </location>
</feature>
<keyword evidence="3" id="KW-0788">Thiol protease</keyword>
<reference evidence="8" key="2">
    <citation type="submission" date="2025-08" db="UniProtKB">
        <authorList>
            <consortium name="RefSeq"/>
        </authorList>
    </citation>
    <scope>IDENTIFICATION</scope>
    <source>
        <strain evidence="8">S238N-H82</strain>
        <tissue evidence="8">Testes</tissue>
    </source>
</reference>
<keyword evidence="3" id="KW-0378">Hydrolase</keyword>
<dbReference type="OMA" id="NCESINS"/>
<dbReference type="AlphaFoldDB" id="A0A9J7LNX6"/>
<dbReference type="Proteomes" id="UP000001554">
    <property type="component" value="Chromosome 8"/>
</dbReference>
<protein>
    <submittedName>
        <fullName evidence="8">Uncharacterized protein LOC118421864</fullName>
    </submittedName>
</protein>
<dbReference type="CDD" id="cd15489">
    <property type="entry name" value="PHD_SF"/>
    <property type="match status" value="1"/>
</dbReference>
<evidence type="ECO:0000256" key="3">
    <source>
        <dbReference type="ARBA" id="ARBA00022807"/>
    </source>
</evidence>
<dbReference type="Gene3D" id="3.90.70.80">
    <property type="match status" value="1"/>
</dbReference>
<dbReference type="RefSeq" id="XP_035685260.1">
    <property type="nucleotide sequence ID" value="XM_035829367.1"/>
</dbReference>
<keyword evidence="2" id="KW-0863">Zinc-finger</keyword>
<feature type="domain" description="OTU" evidence="6">
    <location>
        <begin position="195"/>
        <end position="354"/>
    </location>
</feature>
<keyword evidence="1" id="KW-0479">Metal-binding</keyword>
<proteinExistence type="predicted"/>
<evidence type="ECO:0000313" key="8">
    <source>
        <dbReference type="RefSeq" id="XP_035685260.1"/>
    </source>
</evidence>
<accession>A0A9J7LNX6</accession>
<keyword evidence="4" id="KW-0862">Zinc</keyword>
<evidence type="ECO:0000256" key="1">
    <source>
        <dbReference type="ARBA" id="ARBA00022723"/>
    </source>
</evidence>
<dbReference type="GeneID" id="118421864"/>
<dbReference type="GO" id="GO:0008270">
    <property type="term" value="F:zinc ion binding"/>
    <property type="evidence" value="ECO:0007669"/>
    <property type="project" value="UniProtKB-KW"/>
</dbReference>
<reference evidence="7" key="1">
    <citation type="journal article" date="2020" name="Nat. Ecol. Evol.">
        <title>Deeply conserved synteny resolves early events in vertebrate evolution.</title>
        <authorList>
            <person name="Simakov O."/>
            <person name="Marletaz F."/>
            <person name="Yue J.X."/>
            <person name="O'Connell B."/>
            <person name="Jenkins J."/>
            <person name="Brandt A."/>
            <person name="Calef R."/>
            <person name="Tung C.H."/>
            <person name="Huang T.K."/>
            <person name="Schmutz J."/>
            <person name="Satoh N."/>
            <person name="Yu J.K."/>
            <person name="Putnam N.H."/>
            <person name="Green R.E."/>
            <person name="Rokhsar D.S."/>
        </authorList>
    </citation>
    <scope>NUCLEOTIDE SEQUENCE [LARGE SCALE GENOMIC DNA]</scope>
    <source>
        <strain evidence="7">S238N-H82</strain>
    </source>
</reference>
<dbReference type="OrthoDB" id="6121320at2759"/>
<dbReference type="SMART" id="SM00249">
    <property type="entry name" value="PHD"/>
    <property type="match status" value="1"/>
</dbReference>